<feature type="region of interest" description="Disordered" evidence="1">
    <location>
        <begin position="30"/>
        <end position="58"/>
    </location>
</feature>
<sequence length="135" mass="14059">MVDRLGGLTGQTLISSPAALWPGWPPRPKRAPWVCEGRGEGPGQGVTADGHPPSGVAPAVVSPRYTLARLAAQALARPWGARGTGRRPKPRWKRCRSSTYGCGTGSGDGGSPYCGAILASRIAPCCDSWLGRGRP</sequence>
<reference evidence="2" key="1">
    <citation type="submission" date="2023-07" db="EMBL/GenBank/DDBJ databases">
        <title>draft genome sequence of fig (Ficus carica).</title>
        <authorList>
            <person name="Takahashi T."/>
            <person name="Nishimura K."/>
        </authorList>
    </citation>
    <scope>NUCLEOTIDE SEQUENCE</scope>
</reference>
<keyword evidence="3" id="KW-1185">Reference proteome</keyword>
<proteinExistence type="predicted"/>
<protein>
    <submittedName>
        <fullName evidence="2">Uncharacterized protein</fullName>
    </submittedName>
</protein>
<dbReference type="Proteomes" id="UP001187192">
    <property type="component" value="Unassembled WGS sequence"/>
</dbReference>
<comment type="caution">
    <text evidence="2">The sequence shown here is derived from an EMBL/GenBank/DDBJ whole genome shotgun (WGS) entry which is preliminary data.</text>
</comment>
<accession>A0AA88JFX9</accession>
<evidence type="ECO:0000313" key="2">
    <source>
        <dbReference type="EMBL" id="GMN75663.1"/>
    </source>
</evidence>
<name>A0AA88JFX9_FICCA</name>
<dbReference type="AlphaFoldDB" id="A0AA88JFX9"/>
<gene>
    <name evidence="2" type="ORF">TIFTF001_056559</name>
</gene>
<evidence type="ECO:0000313" key="3">
    <source>
        <dbReference type="Proteomes" id="UP001187192"/>
    </source>
</evidence>
<organism evidence="2 3">
    <name type="scientific">Ficus carica</name>
    <name type="common">Common fig</name>
    <dbReference type="NCBI Taxonomy" id="3494"/>
    <lineage>
        <taxon>Eukaryota</taxon>
        <taxon>Viridiplantae</taxon>
        <taxon>Streptophyta</taxon>
        <taxon>Embryophyta</taxon>
        <taxon>Tracheophyta</taxon>
        <taxon>Spermatophyta</taxon>
        <taxon>Magnoliopsida</taxon>
        <taxon>eudicotyledons</taxon>
        <taxon>Gunneridae</taxon>
        <taxon>Pentapetalae</taxon>
        <taxon>rosids</taxon>
        <taxon>fabids</taxon>
        <taxon>Rosales</taxon>
        <taxon>Moraceae</taxon>
        <taxon>Ficeae</taxon>
        <taxon>Ficus</taxon>
    </lineage>
</organism>
<dbReference type="EMBL" id="BTGU01021171">
    <property type="protein sequence ID" value="GMN75663.1"/>
    <property type="molecule type" value="Genomic_DNA"/>
</dbReference>
<evidence type="ECO:0000256" key="1">
    <source>
        <dbReference type="SAM" id="MobiDB-lite"/>
    </source>
</evidence>